<feature type="transmembrane region" description="Helical" evidence="1">
    <location>
        <begin position="195"/>
        <end position="217"/>
    </location>
</feature>
<dbReference type="EMBL" id="MN740139">
    <property type="protein sequence ID" value="QHT89388.1"/>
    <property type="molecule type" value="Genomic_DNA"/>
</dbReference>
<evidence type="ECO:0000256" key="1">
    <source>
        <dbReference type="SAM" id="Phobius"/>
    </source>
</evidence>
<dbReference type="AlphaFoldDB" id="A0A6C0I8M5"/>
<protein>
    <submittedName>
        <fullName evidence="2">Uncharacterized protein</fullName>
    </submittedName>
</protein>
<organism evidence="2">
    <name type="scientific">viral metagenome</name>
    <dbReference type="NCBI Taxonomy" id="1070528"/>
    <lineage>
        <taxon>unclassified sequences</taxon>
        <taxon>metagenomes</taxon>
        <taxon>organismal metagenomes</taxon>
    </lineage>
</organism>
<keyword evidence="1" id="KW-0812">Transmembrane</keyword>
<keyword evidence="1" id="KW-1133">Transmembrane helix</keyword>
<proteinExistence type="predicted"/>
<accession>A0A6C0I8M5</accession>
<feature type="transmembrane region" description="Helical" evidence="1">
    <location>
        <begin position="224"/>
        <end position="246"/>
    </location>
</feature>
<evidence type="ECO:0000313" key="2">
    <source>
        <dbReference type="EMBL" id="QHT89388.1"/>
    </source>
</evidence>
<name>A0A6C0I8M5_9ZZZZ</name>
<reference evidence="2" key="1">
    <citation type="journal article" date="2020" name="Nature">
        <title>Giant virus diversity and host interactions through global metagenomics.</title>
        <authorList>
            <person name="Schulz F."/>
            <person name="Roux S."/>
            <person name="Paez-Espino D."/>
            <person name="Jungbluth S."/>
            <person name="Walsh D.A."/>
            <person name="Denef V.J."/>
            <person name="McMahon K.D."/>
            <person name="Konstantinidis K.T."/>
            <person name="Eloe-Fadrosh E.A."/>
            <person name="Kyrpides N.C."/>
            <person name="Woyke T."/>
        </authorList>
    </citation>
    <scope>NUCLEOTIDE SEQUENCE</scope>
    <source>
        <strain evidence="2">GVMAG-M-3300023184-60</strain>
    </source>
</reference>
<sequence>MGDCKTKTSDCEADTSDYKENTNAGNSCCYALADKTREFLHSETYILAYKNIKNSEEVADRMKVFYSKFFQSYNVVPTEKINGRYKDAGKDDVNAKYLNGKYFDIFGIIPIELVPASYIPFNYKNYEMNLDRFSKGDIFTENDYQRVLLDYKKLPDPSNKSYITDKDLKGYLEYCLKDQLNNPKAIFNAYCINNMASLVIVLWVLIIGMLFNILFYYYRDIYSYILLFVAILLILVAVIWKMIYILNVD</sequence>
<keyword evidence="1" id="KW-0472">Membrane</keyword>